<dbReference type="SMART" id="SM00138">
    <property type="entry name" value="MeTrc"/>
    <property type="match status" value="1"/>
</dbReference>
<evidence type="ECO:0000256" key="3">
    <source>
        <dbReference type="ARBA" id="ARBA00022603"/>
    </source>
</evidence>
<evidence type="ECO:0000313" key="7">
    <source>
        <dbReference type="EMBL" id="MCX2980426.1"/>
    </source>
</evidence>
<dbReference type="PRINTS" id="PR00996">
    <property type="entry name" value="CHERMTFRASE"/>
</dbReference>
<name>A0ABT3TDP0_9GAMM</name>
<dbReference type="InterPro" id="IPR050903">
    <property type="entry name" value="Bact_Chemotaxis_MeTrfase"/>
</dbReference>
<feature type="domain" description="CheR-type methyltransferase" evidence="6">
    <location>
        <begin position="10"/>
        <end position="256"/>
    </location>
</feature>
<dbReference type="Gene3D" id="1.10.155.10">
    <property type="entry name" value="Chemotaxis receptor methyltransferase CheR, N-terminal domain"/>
    <property type="match status" value="1"/>
</dbReference>
<evidence type="ECO:0000256" key="1">
    <source>
        <dbReference type="ARBA" id="ARBA00001541"/>
    </source>
</evidence>
<accession>A0ABT3TDP0</accession>
<dbReference type="SUPFAM" id="SSF53335">
    <property type="entry name" value="S-adenosyl-L-methionine-dependent methyltransferases"/>
    <property type="match status" value="1"/>
</dbReference>
<reference evidence="7" key="1">
    <citation type="submission" date="2019-02" db="EMBL/GenBank/DDBJ databases">
        <authorList>
            <person name="Li S.-H."/>
        </authorList>
    </citation>
    <scope>NUCLEOTIDE SEQUENCE</scope>
    <source>
        <strain evidence="7">IMCC14734</strain>
    </source>
</reference>
<organism evidence="7 8">
    <name type="scientific">Candidatus Litorirhabdus singularis</name>
    <dbReference type="NCBI Taxonomy" id="2518993"/>
    <lineage>
        <taxon>Bacteria</taxon>
        <taxon>Pseudomonadati</taxon>
        <taxon>Pseudomonadota</taxon>
        <taxon>Gammaproteobacteria</taxon>
        <taxon>Cellvibrionales</taxon>
        <taxon>Halieaceae</taxon>
        <taxon>Candidatus Litorirhabdus</taxon>
    </lineage>
</organism>
<comment type="catalytic activity">
    <reaction evidence="1">
        <text>L-glutamyl-[protein] + S-adenosyl-L-methionine = [protein]-L-glutamate 5-O-methyl ester + S-adenosyl-L-homocysteine</text>
        <dbReference type="Rhea" id="RHEA:24452"/>
        <dbReference type="Rhea" id="RHEA-COMP:10208"/>
        <dbReference type="Rhea" id="RHEA-COMP:10311"/>
        <dbReference type="ChEBI" id="CHEBI:29973"/>
        <dbReference type="ChEBI" id="CHEBI:57856"/>
        <dbReference type="ChEBI" id="CHEBI:59789"/>
        <dbReference type="ChEBI" id="CHEBI:82795"/>
        <dbReference type="EC" id="2.1.1.80"/>
    </reaction>
</comment>
<keyword evidence="8" id="KW-1185">Reference proteome</keyword>
<keyword evidence="4" id="KW-0808">Transferase</keyword>
<dbReference type="InterPro" id="IPR036804">
    <property type="entry name" value="CheR_N_sf"/>
</dbReference>
<dbReference type="RefSeq" id="WP_279244403.1">
    <property type="nucleotide sequence ID" value="NZ_SHNN01000001.1"/>
</dbReference>
<keyword evidence="3" id="KW-0489">Methyltransferase</keyword>
<dbReference type="InterPro" id="IPR029063">
    <property type="entry name" value="SAM-dependent_MTases_sf"/>
</dbReference>
<dbReference type="Proteomes" id="UP001143362">
    <property type="component" value="Unassembled WGS sequence"/>
</dbReference>
<evidence type="ECO:0000256" key="4">
    <source>
        <dbReference type="ARBA" id="ARBA00022679"/>
    </source>
</evidence>
<dbReference type="EMBL" id="SHNN01000001">
    <property type="protein sequence ID" value="MCX2980426.1"/>
    <property type="molecule type" value="Genomic_DNA"/>
</dbReference>
<evidence type="ECO:0000256" key="2">
    <source>
        <dbReference type="ARBA" id="ARBA00012534"/>
    </source>
</evidence>
<evidence type="ECO:0000256" key="5">
    <source>
        <dbReference type="ARBA" id="ARBA00022691"/>
    </source>
</evidence>
<dbReference type="PROSITE" id="PS50123">
    <property type="entry name" value="CHER"/>
    <property type="match status" value="1"/>
</dbReference>
<gene>
    <name evidence="7" type="ORF">EYC98_06010</name>
</gene>
<evidence type="ECO:0000313" key="8">
    <source>
        <dbReference type="Proteomes" id="UP001143362"/>
    </source>
</evidence>
<keyword evidence="5" id="KW-0949">S-adenosyl-L-methionine</keyword>
<comment type="caution">
    <text evidence="7">The sequence shown here is derived from an EMBL/GenBank/DDBJ whole genome shotgun (WGS) entry which is preliminary data.</text>
</comment>
<evidence type="ECO:0000259" key="6">
    <source>
        <dbReference type="PROSITE" id="PS50123"/>
    </source>
</evidence>
<sequence length="281" mass="31941">MNATFEYPRISKEELPRWESWIEGVTGITLRGHKRVLERCIYPRLLACGVPTLEEYQRLVESGEQGSLEKAALIDELTVKDSRFFRNIAAMNAVGDFLREENRQSYAAARRFKIWSVGCSLGQETWSLAMIASEQLGGSRAHWEVLGTDISPSAVTFAARGSYSEKQVAAVSDTRLSRFMKLEEADWKIRSQLRERVAFGSSNLINLESCPYTDMDVIYCQNVLIYFREDTANRILEQLVRRLQPGGLLVLGAGEAPNWGSSDVTRWRPETVNAYRKCTRK</sequence>
<dbReference type="Gene3D" id="3.40.50.150">
    <property type="entry name" value="Vaccinia Virus protein VP39"/>
    <property type="match status" value="1"/>
</dbReference>
<dbReference type="InterPro" id="IPR022642">
    <property type="entry name" value="CheR_C"/>
</dbReference>
<dbReference type="SUPFAM" id="SSF47757">
    <property type="entry name" value="Chemotaxis receptor methyltransferase CheR, N-terminal domain"/>
    <property type="match status" value="1"/>
</dbReference>
<dbReference type="InterPro" id="IPR000780">
    <property type="entry name" value="CheR_MeTrfase"/>
</dbReference>
<dbReference type="CDD" id="cd02440">
    <property type="entry name" value="AdoMet_MTases"/>
    <property type="match status" value="1"/>
</dbReference>
<dbReference type="Pfam" id="PF01739">
    <property type="entry name" value="CheR"/>
    <property type="match status" value="1"/>
</dbReference>
<dbReference type="PANTHER" id="PTHR24422">
    <property type="entry name" value="CHEMOTAXIS PROTEIN METHYLTRANSFERASE"/>
    <property type="match status" value="1"/>
</dbReference>
<dbReference type="EC" id="2.1.1.80" evidence="2"/>
<protein>
    <recommendedName>
        <fullName evidence="2">protein-glutamate O-methyltransferase</fullName>
        <ecNumber evidence="2">2.1.1.80</ecNumber>
    </recommendedName>
</protein>
<proteinExistence type="predicted"/>
<dbReference type="PANTHER" id="PTHR24422:SF19">
    <property type="entry name" value="CHEMOTAXIS PROTEIN METHYLTRANSFERASE"/>
    <property type="match status" value="1"/>
</dbReference>